<dbReference type="Gramene" id="Pp3c19_4010V3.2">
    <property type="protein sequence ID" value="Pp3c19_4010V3.2"/>
    <property type="gene ID" value="Pp3c19_4010"/>
</dbReference>
<dbReference type="PaxDb" id="3218-PP1S109_260V6.1"/>
<gene>
    <name evidence="3" type="primary">LOC112296136</name>
    <name evidence="2" type="ORF">PHYPA_023657</name>
</gene>
<keyword evidence="4" id="KW-1185">Reference proteome</keyword>
<reference evidence="2 4" key="1">
    <citation type="journal article" date="2008" name="Science">
        <title>The Physcomitrella genome reveals evolutionary insights into the conquest of land by plants.</title>
        <authorList>
            <person name="Rensing S."/>
            <person name="Lang D."/>
            <person name="Zimmer A."/>
            <person name="Terry A."/>
            <person name="Salamov A."/>
            <person name="Shapiro H."/>
            <person name="Nishiyama T."/>
            <person name="Perroud P.-F."/>
            <person name="Lindquist E."/>
            <person name="Kamisugi Y."/>
            <person name="Tanahashi T."/>
            <person name="Sakakibara K."/>
            <person name="Fujita T."/>
            <person name="Oishi K."/>
            <person name="Shin-I T."/>
            <person name="Kuroki Y."/>
            <person name="Toyoda A."/>
            <person name="Suzuki Y."/>
            <person name="Hashimoto A."/>
            <person name="Yamaguchi K."/>
            <person name="Sugano A."/>
            <person name="Kohara Y."/>
            <person name="Fujiyama A."/>
            <person name="Anterola A."/>
            <person name="Aoki S."/>
            <person name="Ashton N."/>
            <person name="Barbazuk W.B."/>
            <person name="Barker E."/>
            <person name="Bennetzen J."/>
            <person name="Bezanilla M."/>
            <person name="Blankenship R."/>
            <person name="Cho S.H."/>
            <person name="Dutcher S."/>
            <person name="Estelle M."/>
            <person name="Fawcett J.A."/>
            <person name="Gundlach H."/>
            <person name="Hanada K."/>
            <person name="Heyl A."/>
            <person name="Hicks K.A."/>
            <person name="Hugh J."/>
            <person name="Lohr M."/>
            <person name="Mayer K."/>
            <person name="Melkozernov A."/>
            <person name="Murata T."/>
            <person name="Nelson D."/>
            <person name="Pils B."/>
            <person name="Prigge M."/>
            <person name="Reiss B."/>
            <person name="Renner T."/>
            <person name="Rombauts S."/>
            <person name="Rushton P."/>
            <person name="Sanderfoot A."/>
            <person name="Schween G."/>
            <person name="Shiu S.-H."/>
            <person name="Stueber K."/>
            <person name="Theodoulou F.L."/>
            <person name="Tu H."/>
            <person name="Van de Peer Y."/>
            <person name="Verrier P.J."/>
            <person name="Waters E."/>
            <person name="Wood A."/>
            <person name="Yang L."/>
            <person name="Cove D."/>
            <person name="Cuming A."/>
            <person name="Hasebe M."/>
            <person name="Lucas S."/>
            <person name="Mishler D.B."/>
            <person name="Reski R."/>
            <person name="Grigoriev I."/>
            <person name="Quatrano R.S."/>
            <person name="Boore J.L."/>
        </authorList>
    </citation>
    <scope>NUCLEOTIDE SEQUENCE [LARGE SCALE GENOMIC DNA]</scope>
    <source>
        <strain evidence="3 4">cv. Gransden 2004</strain>
    </source>
</reference>
<feature type="transmembrane region" description="Helical" evidence="1">
    <location>
        <begin position="6"/>
        <end position="26"/>
    </location>
</feature>
<dbReference type="AlphaFoldDB" id="A0A2K1IX48"/>
<sequence>MGEAREWVLTAVVGVAMLWKLLCVWLRSRRNKLLLSFSPIEDAVTVRTLMANVEFPFVCHLSLEFALFRTYAIPSISSILAKSGKFDSDAVKRADDTEILIREFQSHHVDSDRGSAALRRLNYIHSQYPIKNGDYLYVLGLFILEPMRWIHQYGFRDMTTAEKLANFVSWRDIGIRMGIKDIPEDLEALEKWQEEYEVKHKV</sequence>
<dbReference type="GO" id="GO:0016491">
    <property type="term" value="F:oxidoreductase activity"/>
    <property type="evidence" value="ECO:0007669"/>
    <property type="project" value="InterPro"/>
</dbReference>
<dbReference type="PANTHER" id="PTHR36124">
    <property type="match status" value="1"/>
</dbReference>
<keyword evidence="1" id="KW-1133">Transmembrane helix</keyword>
<dbReference type="EnsemblPlants" id="Pp3c19_4010V3.1">
    <property type="protein sequence ID" value="Pp3c19_4010V3.1"/>
    <property type="gene ID" value="Pp3c19_4010"/>
</dbReference>
<evidence type="ECO:0000313" key="4">
    <source>
        <dbReference type="Proteomes" id="UP000006727"/>
    </source>
</evidence>
<name>A0A2K1IX48_PHYPA</name>
<dbReference type="OMA" id="MGEAREW"/>
<reference evidence="3" key="3">
    <citation type="submission" date="2020-12" db="UniProtKB">
        <authorList>
            <consortium name="EnsemblPlants"/>
        </authorList>
    </citation>
    <scope>IDENTIFICATION</scope>
</reference>
<dbReference type="RefSeq" id="XP_024404142.1">
    <property type="nucleotide sequence ID" value="XM_024548374.2"/>
</dbReference>
<evidence type="ECO:0008006" key="5">
    <source>
        <dbReference type="Google" id="ProtNLM"/>
    </source>
</evidence>
<evidence type="ECO:0000313" key="2">
    <source>
        <dbReference type="EMBL" id="PNR33841.1"/>
    </source>
</evidence>
<dbReference type="PANTHER" id="PTHR36124:SF1">
    <property type="entry name" value="ER-BOUND OXYGENASE MPAB_MPAB'_RUBBER OXYGENASE CATALYTIC DOMAIN-CONTAINING PROTEIN"/>
    <property type="match status" value="1"/>
</dbReference>
<protein>
    <recommendedName>
        <fullName evidence="5">ER-bound oxygenase mpaB/mpaB'/Rubber oxygenase catalytic domain-containing protein</fullName>
    </recommendedName>
</protein>
<organism evidence="2">
    <name type="scientific">Physcomitrium patens</name>
    <name type="common">Spreading-leaved earth moss</name>
    <name type="synonym">Physcomitrella patens</name>
    <dbReference type="NCBI Taxonomy" id="3218"/>
    <lineage>
        <taxon>Eukaryota</taxon>
        <taxon>Viridiplantae</taxon>
        <taxon>Streptophyta</taxon>
        <taxon>Embryophyta</taxon>
        <taxon>Bryophyta</taxon>
        <taxon>Bryophytina</taxon>
        <taxon>Bryopsida</taxon>
        <taxon>Funariidae</taxon>
        <taxon>Funariales</taxon>
        <taxon>Funariaceae</taxon>
        <taxon>Physcomitrium</taxon>
    </lineage>
</organism>
<dbReference type="Proteomes" id="UP000006727">
    <property type="component" value="Chromosome 19"/>
</dbReference>
<proteinExistence type="predicted"/>
<evidence type="ECO:0000313" key="3">
    <source>
        <dbReference type="EnsemblPlants" id="Pp3c19_4010V3.1"/>
    </source>
</evidence>
<dbReference type="GeneID" id="112296136"/>
<evidence type="ECO:0000256" key="1">
    <source>
        <dbReference type="SAM" id="Phobius"/>
    </source>
</evidence>
<keyword evidence="1" id="KW-0812">Transmembrane</keyword>
<keyword evidence="1" id="KW-0472">Membrane</keyword>
<dbReference type="Gramene" id="Pp3c19_4010V3.1">
    <property type="protein sequence ID" value="Pp3c19_4010V3.1"/>
    <property type="gene ID" value="Pp3c19_4010"/>
</dbReference>
<accession>A0A2K1IX48</accession>
<dbReference type="InterPro" id="IPR046366">
    <property type="entry name" value="MPAB"/>
</dbReference>
<dbReference type="EMBL" id="ABEU02000019">
    <property type="protein sequence ID" value="PNR33841.1"/>
    <property type="molecule type" value="Genomic_DNA"/>
</dbReference>
<reference evidence="2 4" key="2">
    <citation type="journal article" date="2018" name="Plant J.">
        <title>The Physcomitrella patens chromosome-scale assembly reveals moss genome structure and evolution.</title>
        <authorList>
            <person name="Lang D."/>
            <person name="Ullrich K.K."/>
            <person name="Murat F."/>
            <person name="Fuchs J."/>
            <person name="Jenkins J."/>
            <person name="Haas F.B."/>
            <person name="Piednoel M."/>
            <person name="Gundlach H."/>
            <person name="Van Bel M."/>
            <person name="Meyberg R."/>
            <person name="Vives C."/>
            <person name="Morata J."/>
            <person name="Symeonidi A."/>
            <person name="Hiss M."/>
            <person name="Muchero W."/>
            <person name="Kamisugi Y."/>
            <person name="Saleh O."/>
            <person name="Blanc G."/>
            <person name="Decker E.L."/>
            <person name="van Gessel N."/>
            <person name="Grimwood J."/>
            <person name="Hayes R.D."/>
            <person name="Graham S.W."/>
            <person name="Gunter L.E."/>
            <person name="McDaniel S.F."/>
            <person name="Hoernstein S.N.W."/>
            <person name="Larsson A."/>
            <person name="Li F.W."/>
            <person name="Perroud P.F."/>
            <person name="Phillips J."/>
            <person name="Ranjan P."/>
            <person name="Rokshar D.S."/>
            <person name="Rothfels C.J."/>
            <person name="Schneider L."/>
            <person name="Shu S."/>
            <person name="Stevenson D.W."/>
            <person name="Thummler F."/>
            <person name="Tillich M."/>
            <person name="Villarreal Aguilar J.C."/>
            <person name="Widiez T."/>
            <person name="Wong G.K."/>
            <person name="Wymore A."/>
            <person name="Zhang Y."/>
            <person name="Zimmer A.D."/>
            <person name="Quatrano R.S."/>
            <person name="Mayer K.F.X."/>
            <person name="Goodstein D."/>
            <person name="Casacuberta J.M."/>
            <person name="Vandepoele K."/>
            <person name="Reski R."/>
            <person name="Cuming A.C."/>
            <person name="Tuskan G.A."/>
            <person name="Maumus F."/>
            <person name="Salse J."/>
            <person name="Schmutz J."/>
            <person name="Rensing S.A."/>
        </authorList>
    </citation>
    <scope>NUCLEOTIDE SEQUENCE [LARGE SCALE GENOMIC DNA]</scope>
    <source>
        <strain evidence="3 4">cv. Gransden 2004</strain>
    </source>
</reference>
<dbReference type="EnsemblPlants" id="Pp3c19_4010V3.2">
    <property type="protein sequence ID" value="Pp3c19_4010V3.2"/>
    <property type="gene ID" value="Pp3c19_4010"/>
</dbReference>